<reference evidence="9 10" key="1">
    <citation type="submission" date="2017-09" db="EMBL/GenBank/DDBJ databases">
        <title>Depth-based differentiation of microbial function through sediment-hosted aquifers and enrichment of novel symbionts in the deep terrestrial subsurface.</title>
        <authorList>
            <person name="Probst A.J."/>
            <person name="Ladd B."/>
            <person name="Jarett J.K."/>
            <person name="Geller-Mcgrath D.E."/>
            <person name="Sieber C.M."/>
            <person name="Emerson J.B."/>
            <person name="Anantharaman K."/>
            <person name="Thomas B.C."/>
            <person name="Malmstrom R."/>
            <person name="Stieglmeier M."/>
            <person name="Klingl A."/>
            <person name="Woyke T."/>
            <person name="Ryan C.M."/>
            <person name="Banfield J.F."/>
        </authorList>
    </citation>
    <scope>NUCLEOTIDE SEQUENCE [LARGE SCALE GENOMIC DNA]</scope>
    <source>
        <strain evidence="9">CG22_combo_CG10-13_8_21_14_all_47_15</strain>
    </source>
</reference>
<keyword evidence="5" id="KW-0448">Lipopolysaccharide biosynthesis</keyword>
<feature type="domain" description="Glycosyltransferase 2-like" evidence="8">
    <location>
        <begin position="15"/>
        <end position="176"/>
    </location>
</feature>
<evidence type="ECO:0000256" key="4">
    <source>
        <dbReference type="ARBA" id="ARBA00022692"/>
    </source>
</evidence>
<protein>
    <submittedName>
        <fullName evidence="9">Glycosyl transferase</fullName>
    </submittedName>
</protein>
<sequence>MKQKRLLSERVVSLSIFFPCYNDKGTIASMVLEAKKVAESLTPDFEIIVIDDSSTDGSRELLRELQDTVPELKLVFHIENQGYGGALRSGFAAATKNLVFYTDGDAQYDVSELPLLLGKLDDAVDIVNGYKIKRSDPLYRIIIGLVYQYAIKFVFGLKIRDIDCDFRLIRKRVLDNINLHSDTGTICVEMIKKIEQGGFKFAEVGVSHYNRTYGSSQFFTFSRVAKTLYRLTLLWFDLFVRNGRRAEKKNTYD</sequence>
<dbReference type="AlphaFoldDB" id="A0A2H0CV22"/>
<keyword evidence="7" id="KW-0472">Membrane</keyword>
<dbReference type="GO" id="GO:0005886">
    <property type="term" value="C:plasma membrane"/>
    <property type="evidence" value="ECO:0007669"/>
    <property type="project" value="TreeGrafter"/>
</dbReference>
<keyword evidence="6" id="KW-1133">Transmembrane helix</keyword>
<evidence type="ECO:0000256" key="2">
    <source>
        <dbReference type="ARBA" id="ARBA00022676"/>
    </source>
</evidence>
<evidence type="ECO:0000256" key="1">
    <source>
        <dbReference type="ARBA" id="ARBA00022475"/>
    </source>
</evidence>
<keyword evidence="2" id="KW-0328">Glycosyltransferase</keyword>
<dbReference type="Gene3D" id="3.90.550.10">
    <property type="entry name" value="Spore Coat Polysaccharide Biosynthesis Protein SpsA, Chain A"/>
    <property type="match status" value="1"/>
</dbReference>
<evidence type="ECO:0000313" key="9">
    <source>
        <dbReference type="EMBL" id="PIP73785.1"/>
    </source>
</evidence>
<name>A0A2H0CV22_9BACT</name>
<evidence type="ECO:0000259" key="8">
    <source>
        <dbReference type="Pfam" id="PF00535"/>
    </source>
</evidence>
<organism evidence="9 10">
    <name type="scientific">Candidatus Lloydbacteria bacterium CG22_combo_CG10-13_8_21_14_all_47_15</name>
    <dbReference type="NCBI Taxonomy" id="1974635"/>
    <lineage>
        <taxon>Bacteria</taxon>
        <taxon>Candidatus Lloydiibacteriota</taxon>
    </lineage>
</organism>
<keyword evidence="1" id="KW-1003">Cell membrane</keyword>
<accession>A0A2H0CV22</accession>
<dbReference type="GO" id="GO:0099621">
    <property type="term" value="F:undecaprenyl-phosphate 4-deoxy-4-formamido-L-arabinose transferase activity"/>
    <property type="evidence" value="ECO:0007669"/>
    <property type="project" value="TreeGrafter"/>
</dbReference>
<evidence type="ECO:0000256" key="5">
    <source>
        <dbReference type="ARBA" id="ARBA00022985"/>
    </source>
</evidence>
<dbReference type="SUPFAM" id="SSF53448">
    <property type="entry name" value="Nucleotide-diphospho-sugar transferases"/>
    <property type="match status" value="1"/>
</dbReference>
<dbReference type="PANTHER" id="PTHR48090:SF3">
    <property type="entry name" value="UNDECAPRENYL-PHOSPHATE 4-DEOXY-4-FORMAMIDO-L-ARABINOSE TRANSFERASE"/>
    <property type="match status" value="1"/>
</dbReference>
<dbReference type="EMBL" id="PCTL01000007">
    <property type="protein sequence ID" value="PIP73785.1"/>
    <property type="molecule type" value="Genomic_DNA"/>
</dbReference>
<dbReference type="InterPro" id="IPR001173">
    <property type="entry name" value="Glyco_trans_2-like"/>
</dbReference>
<dbReference type="Proteomes" id="UP000230638">
    <property type="component" value="Unassembled WGS sequence"/>
</dbReference>
<dbReference type="InterPro" id="IPR050256">
    <property type="entry name" value="Glycosyltransferase_2"/>
</dbReference>
<dbReference type="InterPro" id="IPR029044">
    <property type="entry name" value="Nucleotide-diphossugar_trans"/>
</dbReference>
<keyword evidence="3 9" id="KW-0808">Transferase</keyword>
<dbReference type="PANTHER" id="PTHR48090">
    <property type="entry name" value="UNDECAPRENYL-PHOSPHATE 4-DEOXY-4-FORMAMIDO-L-ARABINOSE TRANSFERASE-RELATED"/>
    <property type="match status" value="1"/>
</dbReference>
<proteinExistence type="predicted"/>
<keyword evidence="4" id="KW-0812">Transmembrane</keyword>
<dbReference type="Pfam" id="PF00535">
    <property type="entry name" value="Glycos_transf_2"/>
    <property type="match status" value="1"/>
</dbReference>
<gene>
    <name evidence="9" type="ORF">COW88_00920</name>
</gene>
<evidence type="ECO:0000256" key="6">
    <source>
        <dbReference type="ARBA" id="ARBA00022989"/>
    </source>
</evidence>
<comment type="caution">
    <text evidence="9">The sequence shown here is derived from an EMBL/GenBank/DDBJ whole genome shotgun (WGS) entry which is preliminary data.</text>
</comment>
<dbReference type="CDD" id="cd04179">
    <property type="entry name" value="DPM_DPG-synthase_like"/>
    <property type="match status" value="1"/>
</dbReference>
<dbReference type="GO" id="GO:0009103">
    <property type="term" value="P:lipopolysaccharide biosynthetic process"/>
    <property type="evidence" value="ECO:0007669"/>
    <property type="project" value="UniProtKB-KW"/>
</dbReference>
<evidence type="ECO:0000256" key="7">
    <source>
        <dbReference type="ARBA" id="ARBA00023136"/>
    </source>
</evidence>
<evidence type="ECO:0000256" key="3">
    <source>
        <dbReference type="ARBA" id="ARBA00022679"/>
    </source>
</evidence>
<evidence type="ECO:0000313" key="10">
    <source>
        <dbReference type="Proteomes" id="UP000230638"/>
    </source>
</evidence>